<dbReference type="Proteomes" id="UP000000768">
    <property type="component" value="Chromosome 7"/>
</dbReference>
<reference evidence="2" key="2">
    <citation type="journal article" date="2018" name="Plant J.">
        <title>The Sorghum bicolor reference genome: improved assembly, gene annotations, a transcriptome atlas, and signatures of genome organization.</title>
        <authorList>
            <person name="McCormick R.F."/>
            <person name="Truong S.K."/>
            <person name="Sreedasyam A."/>
            <person name="Jenkins J."/>
            <person name="Shu S."/>
            <person name="Sims D."/>
            <person name="Kennedy M."/>
            <person name="Amirebrahimi M."/>
            <person name="Weers B.D."/>
            <person name="McKinley B."/>
            <person name="Mattison A."/>
            <person name="Morishige D.T."/>
            <person name="Grimwood J."/>
            <person name="Schmutz J."/>
            <person name="Mullet J.E."/>
        </authorList>
    </citation>
    <scope>NUCLEOTIDE SEQUENCE [LARGE SCALE GENOMIC DNA]</scope>
    <source>
        <strain evidence="2">cv. BTx623</strain>
    </source>
</reference>
<organism evidence="1 2">
    <name type="scientific">Sorghum bicolor</name>
    <name type="common">Sorghum</name>
    <name type="synonym">Sorghum vulgare</name>
    <dbReference type="NCBI Taxonomy" id="4558"/>
    <lineage>
        <taxon>Eukaryota</taxon>
        <taxon>Viridiplantae</taxon>
        <taxon>Streptophyta</taxon>
        <taxon>Embryophyta</taxon>
        <taxon>Tracheophyta</taxon>
        <taxon>Spermatophyta</taxon>
        <taxon>Magnoliopsida</taxon>
        <taxon>Liliopsida</taxon>
        <taxon>Poales</taxon>
        <taxon>Poaceae</taxon>
        <taxon>PACMAD clade</taxon>
        <taxon>Panicoideae</taxon>
        <taxon>Andropogonodae</taxon>
        <taxon>Andropogoneae</taxon>
        <taxon>Sorghinae</taxon>
        <taxon>Sorghum</taxon>
    </lineage>
</organism>
<evidence type="ECO:0000313" key="1">
    <source>
        <dbReference type="EMBL" id="EES14501.2"/>
    </source>
</evidence>
<accession>C5YMY3</accession>
<dbReference type="InParanoid" id="C5YMY3"/>
<name>C5YMY3_SORBI</name>
<proteinExistence type="predicted"/>
<sequence>MTEHTAALPLPRESCLPLPCSALRCGGHGAPSAAMWQARPLFPYPARIWPHPWRAPPGGIKITRGGTTTSRRATPTPLLFPSMVQIWQVGVLWRPPEAAGHADLATYTTCRRSRQAAACTGGCCSHGWARRARVWAQRAYPWISLFLVFLFY</sequence>
<keyword evidence="2" id="KW-1185">Reference proteome</keyword>
<dbReference type="AlphaFoldDB" id="C5YMY3"/>
<dbReference type="EMBL" id="CM000766">
    <property type="protein sequence ID" value="EES14501.2"/>
    <property type="molecule type" value="Genomic_DNA"/>
</dbReference>
<reference evidence="1 2" key="1">
    <citation type="journal article" date="2009" name="Nature">
        <title>The Sorghum bicolor genome and the diversification of grasses.</title>
        <authorList>
            <person name="Paterson A.H."/>
            <person name="Bowers J.E."/>
            <person name="Bruggmann R."/>
            <person name="Dubchak I."/>
            <person name="Grimwood J."/>
            <person name="Gundlach H."/>
            <person name="Haberer G."/>
            <person name="Hellsten U."/>
            <person name="Mitros T."/>
            <person name="Poliakov A."/>
            <person name="Schmutz J."/>
            <person name="Spannagl M."/>
            <person name="Tang H."/>
            <person name="Wang X."/>
            <person name="Wicker T."/>
            <person name="Bharti A.K."/>
            <person name="Chapman J."/>
            <person name="Feltus F.A."/>
            <person name="Gowik U."/>
            <person name="Grigoriev I.V."/>
            <person name="Lyons E."/>
            <person name="Maher C.A."/>
            <person name="Martis M."/>
            <person name="Narechania A."/>
            <person name="Otillar R.P."/>
            <person name="Penning B.W."/>
            <person name="Salamov A.A."/>
            <person name="Wang Y."/>
            <person name="Zhang L."/>
            <person name="Carpita N.C."/>
            <person name="Freeling M."/>
            <person name="Gingle A.R."/>
            <person name="Hash C.T."/>
            <person name="Keller B."/>
            <person name="Klein P."/>
            <person name="Kresovich S."/>
            <person name="McCann M.C."/>
            <person name="Ming R."/>
            <person name="Peterson D.G."/>
            <person name="Mehboob-ur-Rahman"/>
            <person name="Ware D."/>
            <person name="Westhoff P."/>
            <person name="Mayer K.F."/>
            <person name="Messing J."/>
            <person name="Rokhsar D.S."/>
        </authorList>
    </citation>
    <scope>NUCLEOTIDE SEQUENCE [LARGE SCALE GENOMIC DNA]</scope>
    <source>
        <strain evidence="2">cv. BTx623</strain>
    </source>
</reference>
<dbReference type="HOGENOM" id="CLU_017063_2_1_1"/>
<dbReference type="Gramene" id="EES14501">
    <property type="protein sequence ID" value="EES14501"/>
    <property type="gene ID" value="SORBI_3007G032200"/>
</dbReference>
<protein>
    <submittedName>
        <fullName evidence="1">Uncharacterized protein</fullName>
    </submittedName>
</protein>
<gene>
    <name evidence="1" type="ORF">SORBI_3007G032200</name>
</gene>
<evidence type="ECO:0000313" key="2">
    <source>
        <dbReference type="Proteomes" id="UP000000768"/>
    </source>
</evidence>